<reference evidence="2" key="1">
    <citation type="journal article" date="2021" name="PeerJ">
        <title>Extensive microbial diversity within the chicken gut microbiome revealed by metagenomics and culture.</title>
        <authorList>
            <person name="Gilroy R."/>
            <person name="Ravi A."/>
            <person name="Getino M."/>
            <person name="Pursley I."/>
            <person name="Horton D.L."/>
            <person name="Alikhan N.F."/>
            <person name="Baker D."/>
            <person name="Gharbi K."/>
            <person name="Hall N."/>
            <person name="Watson M."/>
            <person name="Adriaenssens E.M."/>
            <person name="Foster-Nyarko E."/>
            <person name="Jarju S."/>
            <person name="Secka A."/>
            <person name="Antonio M."/>
            <person name="Oren A."/>
            <person name="Chaudhuri R.R."/>
            <person name="La Ragione R."/>
            <person name="Hildebrand F."/>
            <person name="Pallen M.J."/>
        </authorList>
    </citation>
    <scope>NUCLEOTIDE SEQUENCE</scope>
    <source>
        <strain evidence="2">ChiGjej5B5-7349</strain>
    </source>
</reference>
<feature type="transmembrane region" description="Helical" evidence="1">
    <location>
        <begin position="21"/>
        <end position="45"/>
    </location>
</feature>
<evidence type="ECO:0000313" key="3">
    <source>
        <dbReference type="Proteomes" id="UP000784435"/>
    </source>
</evidence>
<name>A0A921SMN2_9MICO</name>
<accession>A0A921SMN2</accession>
<dbReference type="EMBL" id="DYUK01000024">
    <property type="protein sequence ID" value="HJG79017.1"/>
    <property type="molecule type" value="Genomic_DNA"/>
</dbReference>
<protein>
    <submittedName>
        <fullName evidence="2">DUF1345 domain-containing protein</fullName>
    </submittedName>
</protein>
<comment type="caution">
    <text evidence="2">The sequence shown here is derived from an EMBL/GenBank/DDBJ whole genome shotgun (WGS) entry which is preliminary data.</text>
</comment>
<dbReference type="Pfam" id="PF07077">
    <property type="entry name" value="DUF1345"/>
    <property type="match status" value="1"/>
</dbReference>
<dbReference type="InterPro" id="IPR009781">
    <property type="entry name" value="DUF1345"/>
</dbReference>
<keyword evidence="1" id="KW-1133">Transmembrane helix</keyword>
<proteinExistence type="predicted"/>
<dbReference type="Proteomes" id="UP000784435">
    <property type="component" value="Unassembled WGS sequence"/>
</dbReference>
<dbReference type="AlphaFoldDB" id="A0A921SMN2"/>
<keyword evidence="1" id="KW-0812">Transmembrane</keyword>
<evidence type="ECO:0000256" key="1">
    <source>
        <dbReference type="SAM" id="Phobius"/>
    </source>
</evidence>
<sequence>MVSTTYSSSDVALVNRRARRLVMIHSITAFVFGTVILAFLVALVLNTLSG</sequence>
<keyword evidence="1" id="KW-0472">Membrane</keyword>
<organism evidence="2 3">
    <name type="scientific">Brevibacterium senegalense</name>
    <dbReference type="NCBI Taxonomy" id="1033736"/>
    <lineage>
        <taxon>Bacteria</taxon>
        <taxon>Bacillati</taxon>
        <taxon>Actinomycetota</taxon>
        <taxon>Actinomycetes</taxon>
        <taxon>Micrococcales</taxon>
        <taxon>Brevibacteriaceae</taxon>
        <taxon>Brevibacterium</taxon>
    </lineage>
</organism>
<gene>
    <name evidence="2" type="ORF">K8V08_01235</name>
</gene>
<reference evidence="2" key="2">
    <citation type="submission" date="2021-09" db="EMBL/GenBank/DDBJ databases">
        <authorList>
            <person name="Gilroy R."/>
        </authorList>
    </citation>
    <scope>NUCLEOTIDE SEQUENCE</scope>
    <source>
        <strain evidence="2">ChiGjej5B5-7349</strain>
    </source>
</reference>
<evidence type="ECO:0000313" key="2">
    <source>
        <dbReference type="EMBL" id="HJG79017.1"/>
    </source>
</evidence>